<evidence type="ECO:0000313" key="1">
    <source>
        <dbReference type="EMBL" id="SEJ79396.1"/>
    </source>
</evidence>
<dbReference type="OrthoDB" id="9983947at2"/>
<keyword evidence="2" id="KW-1185">Reference proteome</keyword>
<protein>
    <submittedName>
        <fullName evidence="1">Uncharacterized protein</fullName>
    </submittedName>
</protein>
<name>A0A1H7BQC7_9DEIO</name>
<accession>A0A1H7BQC7</accession>
<reference evidence="2" key="1">
    <citation type="submission" date="2016-10" db="EMBL/GenBank/DDBJ databases">
        <authorList>
            <person name="Varghese N."/>
            <person name="Submissions S."/>
        </authorList>
    </citation>
    <scope>NUCLEOTIDE SEQUENCE [LARGE SCALE GENOMIC DNA]</scope>
    <source>
        <strain evidence="2">CGMCC 1.10218</strain>
    </source>
</reference>
<dbReference type="Proteomes" id="UP000199223">
    <property type="component" value="Unassembled WGS sequence"/>
</dbReference>
<proteinExistence type="predicted"/>
<dbReference type="AlphaFoldDB" id="A0A1H7BQC7"/>
<dbReference type="RefSeq" id="WP_092265418.1">
    <property type="nucleotide sequence ID" value="NZ_FNZA01000019.1"/>
</dbReference>
<sequence>MKLPTHINEQGQMVWPDHARDLPGLQAQAAGETFVLDVQAGYAPDDAFEAALRDTAGRSGALFKRLADA</sequence>
<organism evidence="1 2">
    <name type="scientific">Deinococcus reticulitermitis</name>
    <dbReference type="NCBI Taxonomy" id="856736"/>
    <lineage>
        <taxon>Bacteria</taxon>
        <taxon>Thermotogati</taxon>
        <taxon>Deinococcota</taxon>
        <taxon>Deinococci</taxon>
        <taxon>Deinococcales</taxon>
        <taxon>Deinococcaceae</taxon>
        <taxon>Deinococcus</taxon>
    </lineage>
</organism>
<dbReference type="STRING" id="856736.SAMN04488058_1196"/>
<evidence type="ECO:0000313" key="2">
    <source>
        <dbReference type="Proteomes" id="UP000199223"/>
    </source>
</evidence>
<dbReference type="EMBL" id="FNZA01000019">
    <property type="protein sequence ID" value="SEJ79396.1"/>
    <property type="molecule type" value="Genomic_DNA"/>
</dbReference>
<gene>
    <name evidence="1" type="ORF">SAMN04488058_1196</name>
</gene>